<evidence type="ECO:0000313" key="1">
    <source>
        <dbReference type="EMBL" id="KAJ8345361.1"/>
    </source>
</evidence>
<dbReference type="EMBL" id="JAINUF010000012">
    <property type="protein sequence ID" value="KAJ8345361.1"/>
    <property type="molecule type" value="Genomic_DNA"/>
</dbReference>
<organism evidence="1 2">
    <name type="scientific">Synaphobranchus kaupii</name>
    <name type="common">Kaup's arrowtooth eel</name>
    <dbReference type="NCBI Taxonomy" id="118154"/>
    <lineage>
        <taxon>Eukaryota</taxon>
        <taxon>Metazoa</taxon>
        <taxon>Chordata</taxon>
        <taxon>Craniata</taxon>
        <taxon>Vertebrata</taxon>
        <taxon>Euteleostomi</taxon>
        <taxon>Actinopterygii</taxon>
        <taxon>Neopterygii</taxon>
        <taxon>Teleostei</taxon>
        <taxon>Anguilliformes</taxon>
        <taxon>Synaphobranchidae</taxon>
        <taxon>Synaphobranchus</taxon>
    </lineage>
</organism>
<keyword evidence="2" id="KW-1185">Reference proteome</keyword>
<reference evidence="1" key="1">
    <citation type="journal article" date="2023" name="Science">
        <title>Genome structures resolve the early diversification of teleost fishes.</title>
        <authorList>
            <person name="Parey E."/>
            <person name="Louis A."/>
            <person name="Montfort J."/>
            <person name="Bouchez O."/>
            <person name="Roques C."/>
            <person name="Iampietro C."/>
            <person name="Lluch J."/>
            <person name="Castinel A."/>
            <person name="Donnadieu C."/>
            <person name="Desvignes T."/>
            <person name="Floi Bucao C."/>
            <person name="Jouanno E."/>
            <person name="Wen M."/>
            <person name="Mejri S."/>
            <person name="Dirks R."/>
            <person name="Jansen H."/>
            <person name="Henkel C."/>
            <person name="Chen W.J."/>
            <person name="Zahm M."/>
            <person name="Cabau C."/>
            <person name="Klopp C."/>
            <person name="Thompson A.W."/>
            <person name="Robinson-Rechavi M."/>
            <person name="Braasch I."/>
            <person name="Lecointre G."/>
            <person name="Bobe J."/>
            <person name="Postlethwait J.H."/>
            <person name="Berthelot C."/>
            <person name="Roest Crollius H."/>
            <person name="Guiguen Y."/>
        </authorList>
    </citation>
    <scope>NUCLEOTIDE SEQUENCE</scope>
    <source>
        <strain evidence="1">WJC10195</strain>
    </source>
</reference>
<protein>
    <submittedName>
        <fullName evidence="1">Uncharacterized protein</fullName>
    </submittedName>
</protein>
<name>A0A9Q1EUP5_SYNKA</name>
<accession>A0A9Q1EUP5</accession>
<dbReference type="AlphaFoldDB" id="A0A9Q1EUP5"/>
<comment type="caution">
    <text evidence="1">The sequence shown here is derived from an EMBL/GenBank/DDBJ whole genome shotgun (WGS) entry which is preliminary data.</text>
</comment>
<gene>
    <name evidence="1" type="ORF">SKAU_G00295540</name>
</gene>
<sequence length="136" mass="14755">MAQVHGGVTESFPVKGHVKTQSSLGIVKTPQESALSIRACASARTRGLKRTVEQGVEAGGRRALWACSEGPLPRELISQDLNIGFAVCLERGGHLRLLACPHPGLDHMGEDATQDIRLDAEPTKFRRVLQHRQNGN</sequence>
<evidence type="ECO:0000313" key="2">
    <source>
        <dbReference type="Proteomes" id="UP001152622"/>
    </source>
</evidence>
<proteinExistence type="predicted"/>
<dbReference type="Proteomes" id="UP001152622">
    <property type="component" value="Chromosome 12"/>
</dbReference>